<comment type="function">
    <text evidence="9">Catalyzes the complex heterocyclic radical-mediated conversion of 6-carboxy-5,6,7,8-tetrahydropterin (CPH4) to 7-carboxy-7-deazaguanine (CDG), a step common to the biosynthetic pathways of all 7-deazapurine-containing compounds.</text>
</comment>
<comment type="cofactor">
    <cofactor evidence="9">
        <name>Mg(2+)</name>
        <dbReference type="ChEBI" id="CHEBI:18420"/>
    </cofactor>
</comment>
<dbReference type="Proteomes" id="UP000325606">
    <property type="component" value="Chromosome"/>
</dbReference>
<dbReference type="PROSITE" id="PS51918">
    <property type="entry name" value="RADICAL_SAM"/>
    <property type="match status" value="1"/>
</dbReference>
<dbReference type="InterPro" id="IPR024924">
    <property type="entry name" value="7-CO-7-deazaguanine_synth-like"/>
</dbReference>
<evidence type="ECO:0000313" key="11">
    <source>
        <dbReference type="EMBL" id="QEW07042.1"/>
    </source>
</evidence>
<evidence type="ECO:0000256" key="3">
    <source>
        <dbReference type="ARBA" id="ARBA00022723"/>
    </source>
</evidence>
<dbReference type="RefSeq" id="WP_151056067.1">
    <property type="nucleotide sequence ID" value="NZ_CP044222.1"/>
</dbReference>
<comment type="subunit">
    <text evidence="9">Homodimer.</text>
</comment>
<evidence type="ECO:0000256" key="6">
    <source>
        <dbReference type="ARBA" id="ARBA00023004"/>
    </source>
</evidence>
<dbReference type="SFLD" id="SFLDF00376">
    <property type="entry name" value="7-carboxy-7-deazaguanine_synth"/>
    <property type="match status" value="1"/>
</dbReference>
<dbReference type="InterPro" id="IPR013785">
    <property type="entry name" value="Aldolase_TIM"/>
</dbReference>
<evidence type="ECO:0000256" key="4">
    <source>
        <dbReference type="ARBA" id="ARBA00022785"/>
    </source>
</evidence>
<comment type="similarity">
    <text evidence="9">Belongs to the radical SAM superfamily. 7-carboxy-7-deazaguanine synthase family.</text>
</comment>
<accession>A0A5J6LFC6</accession>
<dbReference type="GO" id="GO:0000287">
    <property type="term" value="F:magnesium ion binding"/>
    <property type="evidence" value="ECO:0007669"/>
    <property type="project" value="UniProtKB-UniRule"/>
</dbReference>
<feature type="binding site" evidence="9">
    <location>
        <position position="45"/>
    </location>
    <ligand>
        <name>[4Fe-4S] cluster</name>
        <dbReference type="ChEBI" id="CHEBI:49883"/>
        <note>4Fe-4S-S-AdoMet</note>
    </ligand>
</feature>
<dbReference type="NCBIfam" id="TIGR04508">
    <property type="entry name" value="queE_Cx14CxxC"/>
    <property type="match status" value="1"/>
</dbReference>
<feature type="binding site" evidence="9">
    <location>
        <begin position="173"/>
        <end position="176"/>
    </location>
    <ligand>
        <name>S-adenosyl-L-methionine</name>
        <dbReference type="ChEBI" id="CHEBI:59789"/>
    </ligand>
</feature>
<keyword evidence="12" id="KW-1185">Reference proteome</keyword>
<dbReference type="InterPro" id="IPR030977">
    <property type="entry name" value="QueE_Cx14CxxC"/>
</dbReference>
<sequence>MYSVKESFYTLQGEGAHAGRPAIFCRFTGCNLWSGREQDRASAVCNFCDTDFVGTDGQNGGKFASAEALVAHLKCFWPLTTTQPPYLVCTGGEPALQLDQTLVDALHQEGFIIAVETNGTKPLPDGIDWICVSPKADTPLYLQGGNELKLVYPQTQALPERFEQLQFDHFYLQPMDGPAQAASLVACIDYCKAHPRWKLSLQTHKLIGID</sequence>
<name>A0A5J6LFC6_9GAMM</name>
<comment type="caution">
    <text evidence="9">Lacks conserved residue(s) required for the propagation of feature annotation.</text>
</comment>
<dbReference type="GO" id="GO:0051539">
    <property type="term" value="F:4 iron, 4 sulfur cluster binding"/>
    <property type="evidence" value="ECO:0007669"/>
    <property type="project" value="UniProtKB-UniRule"/>
</dbReference>
<dbReference type="PANTHER" id="PTHR42836:SF1">
    <property type="entry name" value="7-CARBOXY-7-DEAZAGUANINE SYNTHASE"/>
    <property type="match status" value="1"/>
</dbReference>
<comment type="pathway">
    <text evidence="9">Purine metabolism; 7-cyano-7-deazaguanine biosynthesis.</text>
</comment>
<evidence type="ECO:0000256" key="7">
    <source>
        <dbReference type="ARBA" id="ARBA00023014"/>
    </source>
</evidence>
<dbReference type="HAMAP" id="MF_00917">
    <property type="entry name" value="QueE"/>
    <property type="match status" value="1"/>
</dbReference>
<keyword evidence="6 9" id="KW-0408">Iron</keyword>
<dbReference type="GO" id="GO:0008616">
    <property type="term" value="P:tRNA queuosine(34) biosynthetic process"/>
    <property type="evidence" value="ECO:0007669"/>
    <property type="project" value="UniProtKB-UniRule"/>
</dbReference>
<evidence type="ECO:0000256" key="8">
    <source>
        <dbReference type="ARBA" id="ARBA00023239"/>
    </source>
</evidence>
<feature type="binding site" evidence="9">
    <location>
        <position position="90"/>
    </location>
    <ligand>
        <name>substrate</name>
    </ligand>
</feature>
<dbReference type="InterPro" id="IPR007197">
    <property type="entry name" value="rSAM"/>
</dbReference>
<feature type="binding site" evidence="9">
    <location>
        <position position="30"/>
    </location>
    <ligand>
        <name>[4Fe-4S] cluster</name>
        <dbReference type="ChEBI" id="CHEBI:49883"/>
        <note>4Fe-4S-S-AdoMet</note>
    </ligand>
</feature>
<reference evidence="11 12" key="1">
    <citation type="submission" date="2019-09" db="EMBL/GenBank/DDBJ databases">
        <title>Nitrincola iocasae sp. nov., a bacterium isolated from the sediment collected at a cold seep field in South China Sea.</title>
        <authorList>
            <person name="Zhang H."/>
            <person name="Wang H."/>
            <person name="Li C."/>
        </authorList>
    </citation>
    <scope>NUCLEOTIDE SEQUENCE [LARGE SCALE GENOMIC DNA]</scope>
    <source>
        <strain evidence="11 12">KXZD1103</strain>
    </source>
</reference>
<proteinExistence type="inferred from homology"/>
<comment type="catalytic activity">
    <reaction evidence="9">
        <text>6-carboxy-5,6,7,8-tetrahydropterin + H(+) = 7-carboxy-7-carbaguanine + NH4(+)</text>
        <dbReference type="Rhea" id="RHEA:27974"/>
        <dbReference type="ChEBI" id="CHEBI:15378"/>
        <dbReference type="ChEBI" id="CHEBI:28938"/>
        <dbReference type="ChEBI" id="CHEBI:61032"/>
        <dbReference type="ChEBI" id="CHEBI:61036"/>
        <dbReference type="EC" id="4.3.99.3"/>
    </reaction>
</comment>
<feature type="binding site" evidence="9">
    <location>
        <begin position="133"/>
        <end position="135"/>
    </location>
    <ligand>
        <name>S-adenosyl-L-methionine</name>
        <dbReference type="ChEBI" id="CHEBI:59789"/>
    </ligand>
</feature>
<keyword evidence="8 9" id="KW-0456">Lyase</keyword>
<dbReference type="EMBL" id="CP044222">
    <property type="protein sequence ID" value="QEW07042.1"/>
    <property type="molecule type" value="Genomic_DNA"/>
</dbReference>
<comment type="cofactor">
    <cofactor evidence="9">
        <name>S-adenosyl-L-methionine</name>
        <dbReference type="ChEBI" id="CHEBI:59789"/>
    </cofactor>
    <text evidence="9">Binds 1 S-adenosyl-L-methionine per subunit.</text>
</comment>
<feature type="binding site" evidence="9">
    <location>
        <position position="92"/>
    </location>
    <ligand>
        <name>S-adenosyl-L-methionine</name>
        <dbReference type="ChEBI" id="CHEBI:59789"/>
    </ligand>
</feature>
<organism evidence="11 12">
    <name type="scientific">Nitrincola iocasae</name>
    <dbReference type="NCBI Taxonomy" id="2614693"/>
    <lineage>
        <taxon>Bacteria</taxon>
        <taxon>Pseudomonadati</taxon>
        <taxon>Pseudomonadota</taxon>
        <taxon>Gammaproteobacteria</taxon>
        <taxon>Oceanospirillales</taxon>
        <taxon>Oceanospirillaceae</taxon>
        <taxon>Nitrincola</taxon>
    </lineage>
</organism>
<feature type="binding site" evidence="9">
    <location>
        <position position="50"/>
    </location>
    <ligand>
        <name>Mg(2+)</name>
        <dbReference type="ChEBI" id="CHEBI:18420"/>
    </ligand>
</feature>
<keyword evidence="7 9" id="KW-0411">Iron-sulfur</keyword>
<keyword evidence="5 9" id="KW-0460">Magnesium</keyword>
<dbReference type="PANTHER" id="PTHR42836">
    <property type="entry name" value="7-CARBOXY-7-DEAZAGUANINE SYNTHASE"/>
    <property type="match status" value="1"/>
</dbReference>
<gene>
    <name evidence="9 11" type="primary">queE</name>
    <name evidence="11" type="ORF">F5I99_11275</name>
</gene>
<dbReference type="GO" id="GO:0016840">
    <property type="term" value="F:carbon-nitrogen lyase activity"/>
    <property type="evidence" value="ECO:0007669"/>
    <property type="project" value="UniProtKB-UniRule"/>
</dbReference>
<evidence type="ECO:0000259" key="10">
    <source>
        <dbReference type="PROSITE" id="PS51918"/>
    </source>
</evidence>
<evidence type="ECO:0000256" key="5">
    <source>
        <dbReference type="ARBA" id="ARBA00022842"/>
    </source>
</evidence>
<feature type="binding site" evidence="9">
    <location>
        <position position="26"/>
    </location>
    <ligand>
        <name>substrate</name>
    </ligand>
</feature>
<keyword evidence="4 9" id="KW-0671">Queuosine biosynthesis</keyword>
<dbReference type="SFLD" id="SFLDS00029">
    <property type="entry name" value="Radical_SAM"/>
    <property type="match status" value="1"/>
</dbReference>
<feature type="binding site" evidence="9">
    <location>
        <begin position="47"/>
        <end position="49"/>
    </location>
    <ligand>
        <name>S-adenosyl-L-methionine</name>
        <dbReference type="ChEBI" id="CHEBI:59789"/>
    </ligand>
</feature>
<dbReference type="PIRSF" id="PIRSF000370">
    <property type="entry name" value="QueE"/>
    <property type="match status" value="1"/>
</dbReference>
<evidence type="ECO:0000256" key="2">
    <source>
        <dbReference type="ARBA" id="ARBA00022691"/>
    </source>
</evidence>
<comment type="cofactor">
    <cofactor evidence="9">
        <name>[4Fe-4S] cluster</name>
        <dbReference type="ChEBI" id="CHEBI:49883"/>
    </cofactor>
    <text evidence="9">Binds 1 [4Fe-4S] cluster. The cluster is coordinated with 3 cysteines and an exchangeable S-adenosyl-L-methionine.</text>
</comment>
<dbReference type="Gene3D" id="3.20.20.70">
    <property type="entry name" value="Aldolase class I"/>
    <property type="match status" value="1"/>
</dbReference>
<dbReference type="GO" id="GO:1904047">
    <property type="term" value="F:S-adenosyl-L-methionine binding"/>
    <property type="evidence" value="ECO:0007669"/>
    <property type="project" value="UniProtKB-UniRule"/>
</dbReference>
<dbReference type="AlphaFoldDB" id="A0A5J6LFC6"/>
<protein>
    <recommendedName>
        <fullName evidence="9">7-carboxy-7-deazaguanine synthase</fullName>
        <shortName evidence="9">CDG synthase</shortName>
        <ecNumber evidence="9">4.3.99.3</ecNumber>
    </recommendedName>
    <alternativeName>
        <fullName evidence="9">Queuosine biosynthesis protein QueE</fullName>
    </alternativeName>
</protein>
<keyword evidence="2 9" id="KW-0949">S-adenosyl-L-methionine</keyword>
<dbReference type="KEGG" id="nik:F5I99_11275"/>
<evidence type="ECO:0000313" key="12">
    <source>
        <dbReference type="Proteomes" id="UP000325606"/>
    </source>
</evidence>
<keyword evidence="3 9" id="KW-0479">Metal-binding</keyword>
<evidence type="ECO:0000256" key="1">
    <source>
        <dbReference type="ARBA" id="ARBA00022485"/>
    </source>
</evidence>
<keyword evidence="1 9" id="KW-0004">4Fe-4S</keyword>
<dbReference type="EC" id="4.3.99.3" evidence="9"/>
<dbReference type="UniPathway" id="UPA00391"/>
<evidence type="ECO:0000256" key="9">
    <source>
        <dbReference type="HAMAP-Rule" id="MF_00917"/>
    </source>
</evidence>
<feature type="binding site" evidence="9">
    <location>
        <begin position="11"/>
        <end position="13"/>
    </location>
    <ligand>
        <name>substrate</name>
    </ligand>
</feature>
<feature type="binding site" evidence="9">
    <location>
        <position position="48"/>
    </location>
    <ligand>
        <name>[4Fe-4S] cluster</name>
        <dbReference type="ChEBI" id="CHEBI:49883"/>
        <note>4Fe-4S-S-AdoMet</note>
    </ligand>
</feature>
<feature type="domain" description="Radical SAM core" evidence="10">
    <location>
        <begin position="17"/>
        <end position="210"/>
    </location>
</feature>